<dbReference type="Proteomes" id="UP000310314">
    <property type="component" value="Unassembled WGS sequence"/>
</dbReference>
<name>A0A5S3PUT3_9FLAO</name>
<sequence length="180" mass="19722">MPHIFSKAAKLVLWVLLPTLFISGTKLNTDTFSKVNSDEDYTLRASGNLNNSLNGTIRFETSVVTTSKGISFSVLKLKLESEKSLIPHSMEFLISEKESDSVLEGTHKVSNNNEGLLNYFDGVFGFANINALGELPLFAKSGEIQIEYLDETNLKGVINIQMSNAIGKSVKVKGNFVATK</sequence>
<dbReference type="OrthoDB" id="1177807at2"/>
<dbReference type="AlphaFoldDB" id="A0A5S3PUT3"/>
<comment type="caution">
    <text evidence="1">The sequence shown here is derived from an EMBL/GenBank/DDBJ whole genome shotgun (WGS) entry which is preliminary data.</text>
</comment>
<keyword evidence="2" id="KW-1185">Reference proteome</keyword>
<evidence type="ECO:0000313" key="2">
    <source>
        <dbReference type="Proteomes" id="UP000310314"/>
    </source>
</evidence>
<dbReference type="RefSeq" id="WP_138656692.1">
    <property type="nucleotide sequence ID" value="NZ_VATY01000001.1"/>
</dbReference>
<dbReference type="EMBL" id="VATY01000001">
    <property type="protein sequence ID" value="TMM58759.1"/>
    <property type="molecule type" value="Genomic_DNA"/>
</dbReference>
<evidence type="ECO:0000313" key="1">
    <source>
        <dbReference type="EMBL" id="TMM58759.1"/>
    </source>
</evidence>
<organism evidence="1 2">
    <name type="scientific">Maribacter algarum</name>
    <name type="common">ex Zhang et al. 2020</name>
    <dbReference type="NCBI Taxonomy" id="2578118"/>
    <lineage>
        <taxon>Bacteria</taxon>
        <taxon>Pseudomonadati</taxon>
        <taxon>Bacteroidota</taxon>
        <taxon>Flavobacteriia</taxon>
        <taxon>Flavobacteriales</taxon>
        <taxon>Flavobacteriaceae</taxon>
        <taxon>Maribacter</taxon>
    </lineage>
</organism>
<protein>
    <submittedName>
        <fullName evidence="1">Uncharacterized protein</fullName>
    </submittedName>
</protein>
<reference evidence="1 2" key="1">
    <citation type="submission" date="2019-05" db="EMBL/GenBank/DDBJ databases">
        <authorList>
            <person name="Zhang J.-Y."/>
            <person name="Feg X."/>
            <person name="Du Z.-J."/>
        </authorList>
    </citation>
    <scope>NUCLEOTIDE SEQUENCE [LARGE SCALE GENOMIC DNA]</scope>
    <source>
        <strain evidence="1 2">RZ26</strain>
    </source>
</reference>
<proteinExistence type="predicted"/>
<gene>
    <name evidence="1" type="ORF">FEE95_04830</name>
</gene>
<accession>A0A5S3PUT3</accession>